<evidence type="ECO:0000256" key="4">
    <source>
        <dbReference type="ARBA" id="ARBA00022481"/>
    </source>
</evidence>
<reference evidence="14" key="1">
    <citation type="journal article" date="2019" name="Int. J. Syst. Evol. Microbiol.">
        <title>The Global Catalogue of Microorganisms (GCM) 10K type strain sequencing project: providing services to taxonomists for standard genome sequencing and annotation.</title>
        <authorList>
            <consortium name="The Broad Institute Genomics Platform"/>
            <consortium name="The Broad Institute Genome Sequencing Center for Infectious Disease"/>
            <person name="Wu L."/>
            <person name="Ma J."/>
        </authorList>
    </citation>
    <scope>NUCLEOTIDE SEQUENCE [LARGE SCALE GENOMIC DNA]</scope>
    <source>
        <strain evidence="14">KCTC 42730</strain>
    </source>
</reference>
<protein>
    <recommendedName>
        <fullName evidence="2">Type II secretion system protein H</fullName>
    </recommendedName>
    <alternativeName>
        <fullName evidence="10">General secretion pathway protein H</fullName>
    </alternativeName>
</protein>
<dbReference type="Pfam" id="PF12019">
    <property type="entry name" value="GspH"/>
    <property type="match status" value="1"/>
</dbReference>
<evidence type="ECO:0000256" key="1">
    <source>
        <dbReference type="ARBA" id="ARBA00004377"/>
    </source>
</evidence>
<comment type="caution">
    <text evidence="13">The sequence shown here is derived from an EMBL/GenBank/DDBJ whole genome shotgun (WGS) entry which is preliminary data.</text>
</comment>
<evidence type="ECO:0000313" key="14">
    <source>
        <dbReference type="Proteomes" id="UP001595453"/>
    </source>
</evidence>
<evidence type="ECO:0000256" key="3">
    <source>
        <dbReference type="ARBA" id="ARBA00022475"/>
    </source>
</evidence>
<sequence length="178" mass="19504">MLSKGMQWGFTLFELLVSVSICAILLMLAIPSSRDFLVQYKMELTISEYKRLTALARLYAVNHTAVVTLCPLIENTCSHADWGGPASVFVDFDSNGQLDPEDVTLHHVSQIDTAIRLSYPRSAISFRPDGSVMALHNGTFRSCAKLSDGRAIGRALAINFSGKGSLKDASDCEDYLPE</sequence>
<dbReference type="NCBIfam" id="TIGR02532">
    <property type="entry name" value="IV_pilin_GFxxxE"/>
    <property type="match status" value="1"/>
</dbReference>
<accession>A0ABV7CN04</accession>
<dbReference type="Gene3D" id="3.55.40.10">
    <property type="entry name" value="minor pseudopilin epsh domain"/>
    <property type="match status" value="1"/>
</dbReference>
<organism evidence="13 14">
    <name type="scientific">Pseudoalteromonas fenneropenaei</name>
    <dbReference type="NCBI Taxonomy" id="1737459"/>
    <lineage>
        <taxon>Bacteria</taxon>
        <taxon>Pseudomonadati</taxon>
        <taxon>Pseudomonadota</taxon>
        <taxon>Gammaproteobacteria</taxon>
        <taxon>Alteromonadales</taxon>
        <taxon>Pseudoalteromonadaceae</taxon>
        <taxon>Pseudoalteromonas</taxon>
    </lineage>
</organism>
<keyword evidence="3" id="KW-1003">Cell membrane</keyword>
<keyword evidence="14" id="KW-1185">Reference proteome</keyword>
<evidence type="ECO:0000256" key="11">
    <source>
        <dbReference type="SAM" id="Phobius"/>
    </source>
</evidence>
<evidence type="ECO:0000256" key="8">
    <source>
        <dbReference type="ARBA" id="ARBA00023136"/>
    </source>
</evidence>
<dbReference type="EMBL" id="JBHRSD010000029">
    <property type="protein sequence ID" value="MFC3033907.1"/>
    <property type="molecule type" value="Genomic_DNA"/>
</dbReference>
<gene>
    <name evidence="13" type="ORF">ACFOEE_15415</name>
</gene>
<evidence type="ECO:0000259" key="12">
    <source>
        <dbReference type="Pfam" id="PF12019"/>
    </source>
</evidence>
<dbReference type="InterPro" id="IPR045584">
    <property type="entry name" value="Pilin-like"/>
</dbReference>
<dbReference type="InterPro" id="IPR012902">
    <property type="entry name" value="N_methyl_site"/>
</dbReference>
<feature type="transmembrane region" description="Helical" evidence="11">
    <location>
        <begin position="6"/>
        <end position="30"/>
    </location>
</feature>
<evidence type="ECO:0000313" key="13">
    <source>
        <dbReference type="EMBL" id="MFC3033907.1"/>
    </source>
</evidence>
<dbReference type="Pfam" id="PF07963">
    <property type="entry name" value="N_methyl"/>
    <property type="match status" value="1"/>
</dbReference>
<evidence type="ECO:0000256" key="10">
    <source>
        <dbReference type="ARBA" id="ARBA00030775"/>
    </source>
</evidence>
<dbReference type="SUPFAM" id="SSF54523">
    <property type="entry name" value="Pili subunits"/>
    <property type="match status" value="1"/>
</dbReference>
<keyword evidence="4" id="KW-0488">Methylation</keyword>
<keyword evidence="7 11" id="KW-1133">Transmembrane helix</keyword>
<evidence type="ECO:0000256" key="7">
    <source>
        <dbReference type="ARBA" id="ARBA00022989"/>
    </source>
</evidence>
<dbReference type="InterPro" id="IPR022346">
    <property type="entry name" value="T2SS_GspH"/>
</dbReference>
<comment type="similarity">
    <text evidence="9">Belongs to the GSP H family.</text>
</comment>
<name>A0ABV7CN04_9GAMM</name>
<evidence type="ECO:0000256" key="2">
    <source>
        <dbReference type="ARBA" id="ARBA00021549"/>
    </source>
</evidence>
<feature type="domain" description="General secretion pathway GspH" evidence="12">
    <location>
        <begin position="51"/>
        <end position="162"/>
    </location>
</feature>
<keyword evidence="6 11" id="KW-0812">Transmembrane</keyword>
<keyword evidence="5" id="KW-0997">Cell inner membrane</keyword>
<comment type="subcellular location">
    <subcellularLocation>
        <location evidence="1">Cell inner membrane</location>
        <topology evidence="1">Single-pass membrane protein</topology>
    </subcellularLocation>
</comment>
<evidence type="ECO:0000256" key="9">
    <source>
        <dbReference type="ARBA" id="ARBA00025772"/>
    </source>
</evidence>
<proteinExistence type="inferred from homology"/>
<dbReference type="RefSeq" id="WP_377126187.1">
    <property type="nucleotide sequence ID" value="NZ_JBHRSD010000029.1"/>
</dbReference>
<dbReference type="Proteomes" id="UP001595453">
    <property type="component" value="Unassembled WGS sequence"/>
</dbReference>
<evidence type="ECO:0000256" key="5">
    <source>
        <dbReference type="ARBA" id="ARBA00022519"/>
    </source>
</evidence>
<keyword evidence="8 11" id="KW-0472">Membrane</keyword>
<evidence type="ECO:0000256" key="6">
    <source>
        <dbReference type="ARBA" id="ARBA00022692"/>
    </source>
</evidence>